<gene>
    <name evidence="3" type="ORF">HON47_00985</name>
</gene>
<protein>
    <submittedName>
        <fullName evidence="3">Uncharacterized protein</fullName>
    </submittedName>
</protein>
<name>A0A8T5GE77_9ARCH</name>
<keyword evidence="2" id="KW-1133">Transmembrane helix</keyword>
<keyword evidence="2" id="KW-0812">Transmembrane</keyword>
<evidence type="ECO:0000313" key="4">
    <source>
        <dbReference type="Proteomes" id="UP000722459"/>
    </source>
</evidence>
<dbReference type="AlphaFoldDB" id="A0A8T5GE77"/>
<organism evidence="3 4">
    <name type="scientific">Candidatus Iainarchaeum sp</name>
    <dbReference type="NCBI Taxonomy" id="3101447"/>
    <lineage>
        <taxon>Archaea</taxon>
        <taxon>Candidatus Iainarchaeota</taxon>
        <taxon>Candidatus Iainarchaeia</taxon>
        <taxon>Candidatus Iainarchaeales</taxon>
        <taxon>Candidatus Iainarchaeaceae</taxon>
        <taxon>Candidatus Iainarchaeum</taxon>
    </lineage>
</organism>
<dbReference type="Proteomes" id="UP000722459">
    <property type="component" value="Unassembled WGS sequence"/>
</dbReference>
<accession>A0A8T5GE77</accession>
<reference evidence="3" key="1">
    <citation type="journal article" date="2021" name="ISME J.">
        <title>Mercury methylation by metabolically versatile and cosmopolitan marine bacteria.</title>
        <authorList>
            <person name="Lin H."/>
            <person name="Ascher D.B."/>
            <person name="Myung Y."/>
            <person name="Lamborg C.H."/>
            <person name="Hallam S.J."/>
            <person name="Gionfriddo C.M."/>
            <person name="Holt K.E."/>
            <person name="Moreau J.W."/>
        </authorList>
    </citation>
    <scope>NUCLEOTIDE SEQUENCE</scope>
    <source>
        <strain evidence="3">SI075_bin30</strain>
    </source>
</reference>
<evidence type="ECO:0000256" key="2">
    <source>
        <dbReference type="SAM" id="Phobius"/>
    </source>
</evidence>
<dbReference type="EMBL" id="JABJNZ010000018">
    <property type="protein sequence ID" value="MBT4870130.1"/>
    <property type="molecule type" value="Genomic_DNA"/>
</dbReference>
<proteinExistence type="predicted"/>
<evidence type="ECO:0000256" key="1">
    <source>
        <dbReference type="SAM" id="MobiDB-lite"/>
    </source>
</evidence>
<sequence length="210" mass="23950">MELVFYILTLLGSSSLGYSLLRTAFPKTQSLGMMNKVLYGYALGAIVVVPAMVTALFFGATSFFLILGLMYALLFIIFIAKRISYNENDGVKLKKEEKVEVAIPRRILTKEEKEGRSNIIKKPIKAKQIIRNTPVAQIKIKEQIFKEKQPNVIAELREKTTKIEKEKKLNEKEEALKKMKSFAKQIDKKKKKKNSNEIDEDELSNLGEGF</sequence>
<feature type="transmembrane region" description="Helical" evidence="2">
    <location>
        <begin position="37"/>
        <end position="57"/>
    </location>
</feature>
<feature type="transmembrane region" description="Helical" evidence="2">
    <location>
        <begin position="6"/>
        <end position="25"/>
    </location>
</feature>
<feature type="region of interest" description="Disordered" evidence="1">
    <location>
        <begin position="182"/>
        <end position="210"/>
    </location>
</feature>
<comment type="caution">
    <text evidence="3">The sequence shown here is derived from an EMBL/GenBank/DDBJ whole genome shotgun (WGS) entry which is preliminary data.</text>
</comment>
<keyword evidence="2" id="KW-0472">Membrane</keyword>
<evidence type="ECO:0000313" key="3">
    <source>
        <dbReference type="EMBL" id="MBT4870130.1"/>
    </source>
</evidence>
<feature type="transmembrane region" description="Helical" evidence="2">
    <location>
        <begin position="63"/>
        <end position="80"/>
    </location>
</feature>